<proteinExistence type="predicted"/>
<evidence type="ECO:0000313" key="1">
    <source>
        <dbReference type="EMBL" id="QBK85137.1"/>
    </source>
</evidence>
<dbReference type="EMBL" id="MK500303">
    <property type="protein sequence ID" value="QBK85137.1"/>
    <property type="molecule type" value="Genomic_DNA"/>
</dbReference>
<sequence>MEFFKPTNYKQEYNELRKYSFELFEYVKNREDLNEDIKDILTAEEIDFDSFDPSNILYIDKYYKRHICRISFIIIINNLRIRFNISRNNIHITSLLSRIQIQNGMQMIKQIIKIGESPCFDMKLKCDKIMFRIKQKIFKIIIDDITVIHKNVDYENFELNNVDTTLLNNLINIDF</sequence>
<organism evidence="1">
    <name type="scientific">Pithovirus LCDPAC02</name>
    <dbReference type="NCBI Taxonomy" id="2506601"/>
    <lineage>
        <taxon>Viruses</taxon>
        <taxon>Pithoviruses</taxon>
    </lineage>
</organism>
<reference evidence="1" key="1">
    <citation type="journal article" date="2019" name="MBio">
        <title>Virus Genomes from Deep Sea Sediments Expand the Ocean Megavirome and Support Independent Origins of Viral Gigantism.</title>
        <authorList>
            <person name="Backstrom D."/>
            <person name="Yutin N."/>
            <person name="Jorgensen S.L."/>
            <person name="Dharamshi J."/>
            <person name="Homa F."/>
            <person name="Zaremba-Niedwiedzka K."/>
            <person name="Spang A."/>
            <person name="Wolf Y.I."/>
            <person name="Koonin E.V."/>
            <person name="Ettema T.J."/>
        </authorList>
    </citation>
    <scope>NUCLEOTIDE SEQUENCE</scope>
</reference>
<protein>
    <submittedName>
        <fullName evidence="1">Uncharacterized protein</fullName>
    </submittedName>
</protein>
<name>A0A481YQE8_9VIRU</name>
<gene>
    <name evidence="1" type="ORF">LCDPAC02_03360</name>
</gene>
<accession>A0A481YQE8</accession>